<dbReference type="PANTHER" id="PTHR30136">
    <property type="entry name" value="HELIX-TURN-HELIX TRANSCRIPTIONAL REGULATOR, ICLR FAMILY"/>
    <property type="match status" value="1"/>
</dbReference>
<sequence>MKRGRTKRQANPKPSLTKVELGAGSFNRAVLILRSLAQDAHRGTSIRDIVIRTGLPRPTVHRVLNQLMDANWIEEGDGAQIYLGKDLACLGLAAIVRHPLQRIADQALERLAREMEQTVYLTLRVGYEAVCLARYEPENPIQTLVLQVGTREALGIGAGGMAILASLHESEARQIIEKNMQRYRQRSNFDEAAFQRAHDVARSRGHAAHDGLFRKGLSGIGVAVKDAAKNPLAAISTAFVSDWLDQSQRDHCAKLLQKAAADLSDELSLSRG</sequence>
<dbReference type="InterPro" id="IPR014757">
    <property type="entry name" value="Tscrpt_reg_IclR_C"/>
</dbReference>
<keyword evidence="1" id="KW-0805">Transcription regulation</keyword>
<dbReference type="SUPFAM" id="SSF55781">
    <property type="entry name" value="GAF domain-like"/>
    <property type="match status" value="1"/>
</dbReference>
<dbReference type="InterPro" id="IPR050707">
    <property type="entry name" value="HTH_MetabolicPath_Reg"/>
</dbReference>
<evidence type="ECO:0000256" key="2">
    <source>
        <dbReference type="ARBA" id="ARBA00023125"/>
    </source>
</evidence>
<dbReference type="InterPro" id="IPR005471">
    <property type="entry name" value="Tscrpt_reg_IclR_N"/>
</dbReference>
<protein>
    <recommendedName>
        <fullName evidence="8">IclR family transcriptional regulator</fullName>
    </recommendedName>
</protein>
<dbReference type="Proteomes" id="UP000076959">
    <property type="component" value="Unassembled WGS sequence"/>
</dbReference>
<dbReference type="RefSeq" id="WP_063702768.1">
    <property type="nucleotide sequence ID" value="NZ_LUUB01000074.1"/>
</dbReference>
<dbReference type="PROSITE" id="PS51077">
    <property type="entry name" value="HTH_ICLR"/>
    <property type="match status" value="1"/>
</dbReference>
<keyword evidence="3" id="KW-0804">Transcription</keyword>
<dbReference type="PANTHER" id="PTHR30136:SF39">
    <property type="entry name" value="TRANSCRIPTIONAL REGULATORY PROTEIN"/>
    <property type="match status" value="1"/>
</dbReference>
<dbReference type="SMART" id="SM00346">
    <property type="entry name" value="HTH_ICLR"/>
    <property type="match status" value="1"/>
</dbReference>
<dbReference type="SUPFAM" id="SSF46785">
    <property type="entry name" value="Winged helix' DNA-binding domain"/>
    <property type="match status" value="1"/>
</dbReference>
<evidence type="ECO:0000259" key="4">
    <source>
        <dbReference type="PROSITE" id="PS51077"/>
    </source>
</evidence>
<evidence type="ECO:0000313" key="6">
    <source>
        <dbReference type="EMBL" id="OAF06693.1"/>
    </source>
</evidence>
<name>A0A176YK38_9BRAD</name>
<dbReference type="Gene3D" id="3.30.450.40">
    <property type="match status" value="1"/>
</dbReference>
<dbReference type="STRING" id="1505087.AYJ54_19435"/>
<dbReference type="Pfam" id="PF09339">
    <property type="entry name" value="HTH_IclR"/>
    <property type="match status" value="1"/>
</dbReference>
<evidence type="ECO:0000259" key="5">
    <source>
        <dbReference type="PROSITE" id="PS51078"/>
    </source>
</evidence>
<dbReference type="GO" id="GO:0045892">
    <property type="term" value="P:negative regulation of DNA-templated transcription"/>
    <property type="evidence" value="ECO:0007669"/>
    <property type="project" value="TreeGrafter"/>
</dbReference>
<dbReference type="InterPro" id="IPR029016">
    <property type="entry name" value="GAF-like_dom_sf"/>
</dbReference>
<dbReference type="EMBL" id="LUUB01000074">
    <property type="protein sequence ID" value="OAF06693.1"/>
    <property type="molecule type" value="Genomic_DNA"/>
</dbReference>
<comment type="caution">
    <text evidence="6">The sequence shown here is derived from an EMBL/GenBank/DDBJ whole genome shotgun (WGS) entry which is preliminary data.</text>
</comment>
<feature type="domain" description="HTH iclR-type" evidence="4">
    <location>
        <begin position="23"/>
        <end position="85"/>
    </location>
</feature>
<reference evidence="6 7" key="1">
    <citation type="submission" date="2016-03" db="EMBL/GenBank/DDBJ databases">
        <title>Draft Genome Sequence of the Strain BR 10245 (Bradyrhizobium sp.) isolated from nodules of Centrolobium paraense.</title>
        <authorList>
            <person name="Simoes-Araujo J.L.Sr."/>
            <person name="Barauna A.C."/>
            <person name="Silva K."/>
            <person name="Zilli J.E."/>
        </authorList>
    </citation>
    <scope>NUCLEOTIDE SEQUENCE [LARGE SCALE GENOMIC DNA]</scope>
    <source>
        <strain evidence="6 7">BR 10245</strain>
    </source>
</reference>
<dbReference type="InterPro" id="IPR036390">
    <property type="entry name" value="WH_DNA-bd_sf"/>
</dbReference>
<proteinExistence type="predicted"/>
<evidence type="ECO:0000256" key="1">
    <source>
        <dbReference type="ARBA" id="ARBA00023015"/>
    </source>
</evidence>
<dbReference type="OrthoDB" id="2633250at2"/>
<organism evidence="6 7">
    <name type="scientific">Bradyrhizobium centrolobii</name>
    <dbReference type="NCBI Taxonomy" id="1505087"/>
    <lineage>
        <taxon>Bacteria</taxon>
        <taxon>Pseudomonadati</taxon>
        <taxon>Pseudomonadota</taxon>
        <taxon>Alphaproteobacteria</taxon>
        <taxon>Hyphomicrobiales</taxon>
        <taxon>Nitrobacteraceae</taxon>
        <taxon>Bradyrhizobium</taxon>
    </lineage>
</organism>
<dbReference type="InterPro" id="IPR036388">
    <property type="entry name" value="WH-like_DNA-bd_sf"/>
</dbReference>
<dbReference type="Gene3D" id="1.10.10.10">
    <property type="entry name" value="Winged helix-like DNA-binding domain superfamily/Winged helix DNA-binding domain"/>
    <property type="match status" value="1"/>
</dbReference>
<keyword evidence="7" id="KW-1185">Reference proteome</keyword>
<accession>A0A176YK38</accession>
<dbReference type="Pfam" id="PF01614">
    <property type="entry name" value="IclR_C"/>
    <property type="match status" value="1"/>
</dbReference>
<dbReference type="GO" id="GO:0003677">
    <property type="term" value="F:DNA binding"/>
    <property type="evidence" value="ECO:0007669"/>
    <property type="project" value="UniProtKB-KW"/>
</dbReference>
<evidence type="ECO:0000313" key="7">
    <source>
        <dbReference type="Proteomes" id="UP000076959"/>
    </source>
</evidence>
<dbReference type="GO" id="GO:0003700">
    <property type="term" value="F:DNA-binding transcription factor activity"/>
    <property type="evidence" value="ECO:0007669"/>
    <property type="project" value="TreeGrafter"/>
</dbReference>
<keyword evidence="2" id="KW-0238">DNA-binding</keyword>
<evidence type="ECO:0008006" key="8">
    <source>
        <dbReference type="Google" id="ProtNLM"/>
    </source>
</evidence>
<evidence type="ECO:0000256" key="3">
    <source>
        <dbReference type="ARBA" id="ARBA00023163"/>
    </source>
</evidence>
<dbReference type="AlphaFoldDB" id="A0A176YK38"/>
<dbReference type="PROSITE" id="PS51078">
    <property type="entry name" value="ICLR_ED"/>
    <property type="match status" value="1"/>
</dbReference>
<feature type="domain" description="IclR-ED" evidence="5">
    <location>
        <begin position="86"/>
        <end position="269"/>
    </location>
</feature>
<gene>
    <name evidence="6" type="ORF">AYJ54_19435</name>
</gene>